<proteinExistence type="predicted"/>
<dbReference type="EMBL" id="CADILN010000003">
    <property type="protein sequence ID" value="CAB4048917.1"/>
    <property type="molecule type" value="Genomic_DNA"/>
</dbReference>
<evidence type="ECO:0000313" key="2">
    <source>
        <dbReference type="Proteomes" id="UP000494102"/>
    </source>
</evidence>
<dbReference type="Proteomes" id="UP000494102">
    <property type="component" value="Unassembled WGS sequence"/>
</dbReference>
<sequence>MAIAEKALSMRAVANTRAGGRGAPLRVARRTRPMWSLWLLWPVR</sequence>
<accession>A0A6J5K5F1</accession>
<dbReference type="AlphaFoldDB" id="A0A6J5K5F1"/>
<organism evidence="1 2">
    <name type="scientific">Paraburkholderia phenoliruptrix</name>
    <dbReference type="NCBI Taxonomy" id="252970"/>
    <lineage>
        <taxon>Bacteria</taxon>
        <taxon>Pseudomonadati</taxon>
        <taxon>Pseudomonadota</taxon>
        <taxon>Betaproteobacteria</taxon>
        <taxon>Burkholderiales</taxon>
        <taxon>Burkholderiaceae</taxon>
        <taxon>Paraburkholderia</taxon>
    </lineage>
</organism>
<name>A0A6J5K5F1_9BURK</name>
<protein>
    <submittedName>
        <fullName evidence="1">Uncharacterized protein</fullName>
    </submittedName>
</protein>
<gene>
    <name evidence="1" type="ORF">LMG9964_02560</name>
</gene>
<evidence type="ECO:0000313" key="1">
    <source>
        <dbReference type="EMBL" id="CAB4048917.1"/>
    </source>
</evidence>
<reference evidence="1 2" key="1">
    <citation type="submission" date="2020-04" db="EMBL/GenBank/DDBJ databases">
        <authorList>
            <person name="De Canck E."/>
        </authorList>
    </citation>
    <scope>NUCLEOTIDE SEQUENCE [LARGE SCALE GENOMIC DNA]</scope>
    <source>
        <strain evidence="1 2">LMG 9964</strain>
    </source>
</reference>